<accession>R4Z0E3</accession>
<organism evidence="1 2">
    <name type="scientific">Candidatus Neomicrothrix parvicella RN1</name>
    <dbReference type="NCBI Taxonomy" id="1229780"/>
    <lineage>
        <taxon>Bacteria</taxon>
        <taxon>Bacillati</taxon>
        <taxon>Actinomycetota</taxon>
        <taxon>Acidimicrobiia</taxon>
        <taxon>Acidimicrobiales</taxon>
        <taxon>Microthrixaceae</taxon>
        <taxon>Candidatus Neomicrothrix</taxon>
    </lineage>
</organism>
<proteinExistence type="predicted"/>
<dbReference type="EMBL" id="CANL01000029">
    <property type="protein sequence ID" value="CCM64145.1"/>
    <property type="molecule type" value="Genomic_DNA"/>
</dbReference>
<dbReference type="Proteomes" id="UP000018291">
    <property type="component" value="Unassembled WGS sequence"/>
</dbReference>
<gene>
    <name evidence="1" type="ORF">BN381_350005</name>
</gene>
<dbReference type="HOGENOM" id="CLU_2951706_0_0_11"/>
<dbReference type="OrthoDB" id="3237545at2"/>
<evidence type="ECO:0000313" key="2">
    <source>
        <dbReference type="Proteomes" id="UP000018291"/>
    </source>
</evidence>
<keyword evidence="2" id="KW-1185">Reference proteome</keyword>
<reference evidence="1 2" key="1">
    <citation type="journal article" date="2013" name="ISME J.">
        <title>Metabolic model for the filamentous 'Candidatus Microthrix parvicella' based on genomic and metagenomic analyses.</title>
        <authorList>
            <person name="Jon McIlroy S."/>
            <person name="Kristiansen R."/>
            <person name="Albertsen M."/>
            <person name="Michael Karst S."/>
            <person name="Rossetti S."/>
            <person name="Lund Nielsen J."/>
            <person name="Tandoi V."/>
            <person name="James Seviour R."/>
            <person name="Nielsen P.H."/>
        </authorList>
    </citation>
    <scope>NUCLEOTIDE SEQUENCE [LARGE SCALE GENOMIC DNA]</scope>
    <source>
        <strain evidence="1 2">RN1</strain>
    </source>
</reference>
<sequence length="59" mass="6944">MIDNDDVYAGGTAEKWDRLSPEERAERVIDWRRQRHLLSDLRSNGSASWHPFDWDAPDC</sequence>
<dbReference type="RefSeq" id="WP_012227822.1">
    <property type="nucleotide sequence ID" value="NZ_HG422565.1"/>
</dbReference>
<protein>
    <submittedName>
        <fullName evidence="1">Uncharacterized protein</fullName>
    </submittedName>
</protein>
<comment type="caution">
    <text evidence="1">The sequence shown here is derived from an EMBL/GenBank/DDBJ whole genome shotgun (WGS) entry which is preliminary data.</text>
</comment>
<evidence type="ECO:0000313" key="1">
    <source>
        <dbReference type="EMBL" id="CCM64145.1"/>
    </source>
</evidence>
<dbReference type="AlphaFoldDB" id="R4Z0E3"/>
<name>R4Z0E3_9ACTN</name>
<dbReference type="STRING" id="1229780.BN381_350005"/>